<evidence type="ECO:0000313" key="1">
    <source>
        <dbReference type="EMBL" id="CAE7662528.1"/>
    </source>
</evidence>
<reference evidence="1" key="1">
    <citation type="submission" date="2021-02" db="EMBL/GenBank/DDBJ databases">
        <authorList>
            <person name="Dougan E. K."/>
            <person name="Rhodes N."/>
            <person name="Thang M."/>
            <person name="Chan C."/>
        </authorList>
    </citation>
    <scope>NUCLEOTIDE SEQUENCE</scope>
</reference>
<dbReference type="EMBL" id="CAJNJA010031980">
    <property type="protein sequence ID" value="CAE7662528.1"/>
    <property type="molecule type" value="Genomic_DNA"/>
</dbReference>
<name>A0A812VZE2_9DINO</name>
<organism evidence="1 2">
    <name type="scientific">Symbiodinium necroappetens</name>
    <dbReference type="NCBI Taxonomy" id="1628268"/>
    <lineage>
        <taxon>Eukaryota</taxon>
        <taxon>Sar</taxon>
        <taxon>Alveolata</taxon>
        <taxon>Dinophyceae</taxon>
        <taxon>Suessiales</taxon>
        <taxon>Symbiodiniaceae</taxon>
        <taxon>Symbiodinium</taxon>
    </lineage>
</organism>
<dbReference type="AlphaFoldDB" id="A0A812VZE2"/>
<feature type="non-terminal residue" evidence="1">
    <location>
        <position position="52"/>
    </location>
</feature>
<gene>
    <name evidence="1" type="ORF">SNEC2469_LOCUS18853</name>
</gene>
<dbReference type="Proteomes" id="UP000601435">
    <property type="component" value="Unassembled WGS sequence"/>
</dbReference>
<keyword evidence="2" id="KW-1185">Reference proteome</keyword>
<evidence type="ECO:0000313" key="2">
    <source>
        <dbReference type="Proteomes" id="UP000601435"/>
    </source>
</evidence>
<comment type="caution">
    <text evidence="1">The sequence shown here is derived from an EMBL/GenBank/DDBJ whole genome shotgun (WGS) entry which is preliminary data.</text>
</comment>
<proteinExistence type="predicted"/>
<accession>A0A812VZE2</accession>
<protein>
    <submittedName>
        <fullName evidence="1">Uncharacterized protein</fullName>
    </submittedName>
</protein>
<sequence>ADFSSRRCCHPSIAHAVTLGKISGGLFSLQWRGLGHVQRILQRTSEAVPSAC</sequence>
<feature type="non-terminal residue" evidence="1">
    <location>
        <position position="1"/>
    </location>
</feature>